<reference evidence="2 3" key="1">
    <citation type="submission" date="2006-10" db="EMBL/GenBank/DDBJ databases">
        <title>Complete sequence of Syntrophobacter fumaroxidans MPOB.</title>
        <authorList>
            <consortium name="US DOE Joint Genome Institute"/>
            <person name="Copeland A."/>
            <person name="Lucas S."/>
            <person name="Lapidus A."/>
            <person name="Barry K."/>
            <person name="Detter J.C."/>
            <person name="Glavina del Rio T."/>
            <person name="Hammon N."/>
            <person name="Israni S."/>
            <person name="Pitluck S."/>
            <person name="Goltsman E.G."/>
            <person name="Martinez M."/>
            <person name="Schmutz J."/>
            <person name="Larimer F."/>
            <person name="Land M."/>
            <person name="Hauser L."/>
            <person name="Kyrpides N."/>
            <person name="Kim E."/>
            <person name="Boone D.R."/>
            <person name="Brockman F."/>
            <person name="Culley D."/>
            <person name="Ferry J."/>
            <person name="Gunsalus R."/>
            <person name="McInerney M.J."/>
            <person name="Morrison M."/>
            <person name="Plugge C."/>
            <person name="Rohlin L."/>
            <person name="Scholten J."/>
            <person name="Sieber J."/>
            <person name="Stams A.J.M."/>
            <person name="Worm P."/>
            <person name="Henstra A.M."/>
            <person name="Richardson P."/>
        </authorList>
    </citation>
    <scope>NUCLEOTIDE SEQUENCE [LARGE SCALE GENOMIC DNA]</scope>
    <source>
        <strain evidence="3">DSM 10017 / MPOB</strain>
    </source>
</reference>
<dbReference type="Proteomes" id="UP000001784">
    <property type="component" value="Chromosome"/>
</dbReference>
<dbReference type="eggNOG" id="ENOG5033GFG">
    <property type="taxonomic scope" value="Bacteria"/>
</dbReference>
<feature type="transmembrane region" description="Helical" evidence="1">
    <location>
        <begin position="21"/>
        <end position="49"/>
    </location>
</feature>
<gene>
    <name evidence="2" type="ordered locus">Sfum_3405</name>
</gene>
<evidence type="ECO:0000313" key="2">
    <source>
        <dbReference type="EMBL" id="ABK19078.1"/>
    </source>
</evidence>
<feature type="transmembrane region" description="Helical" evidence="1">
    <location>
        <begin position="122"/>
        <end position="146"/>
    </location>
</feature>
<name>A0LNS6_SYNFM</name>
<feature type="transmembrane region" description="Helical" evidence="1">
    <location>
        <begin position="55"/>
        <end position="73"/>
    </location>
</feature>
<dbReference type="HOGENOM" id="CLU_128087_1_0_7"/>
<proteinExistence type="predicted"/>
<dbReference type="KEGG" id="sfu:Sfum_3405"/>
<dbReference type="InParanoid" id="A0LNS6"/>
<dbReference type="EMBL" id="CP000478">
    <property type="protein sequence ID" value="ABK19078.1"/>
    <property type="molecule type" value="Genomic_DNA"/>
</dbReference>
<feature type="transmembrane region" description="Helical" evidence="1">
    <location>
        <begin position="93"/>
        <end position="116"/>
    </location>
</feature>
<keyword evidence="1" id="KW-1133">Transmembrane helix</keyword>
<dbReference type="AlphaFoldDB" id="A0LNS6"/>
<protein>
    <submittedName>
        <fullName evidence="2">Uncharacterized protein</fullName>
    </submittedName>
</protein>
<keyword evidence="3" id="KW-1185">Reference proteome</keyword>
<accession>A0LNS6</accession>
<keyword evidence="1" id="KW-0472">Membrane</keyword>
<evidence type="ECO:0000313" key="3">
    <source>
        <dbReference type="Proteomes" id="UP000001784"/>
    </source>
</evidence>
<keyword evidence="1" id="KW-0812">Transmembrane</keyword>
<evidence type="ECO:0000256" key="1">
    <source>
        <dbReference type="SAM" id="Phobius"/>
    </source>
</evidence>
<sequence>MRFLQIPRGQSLLQRCRPAVLKFWLPAVAGVLWSGVGIALCVTACGWLLPTRWPVNAAGAALGFGSGVLVHRFGFSRIAGRNIDRIAAQPDKVCLFAFQAWRSYLLIVVMVILGYVLRHSHLPLPVLAVIYSAVGTGLVLSSTLYYRRLFK</sequence>
<organism evidence="2 3">
    <name type="scientific">Syntrophobacter fumaroxidans (strain DSM 10017 / MPOB)</name>
    <dbReference type="NCBI Taxonomy" id="335543"/>
    <lineage>
        <taxon>Bacteria</taxon>
        <taxon>Pseudomonadati</taxon>
        <taxon>Thermodesulfobacteriota</taxon>
        <taxon>Syntrophobacteria</taxon>
        <taxon>Syntrophobacterales</taxon>
        <taxon>Syntrophobacteraceae</taxon>
        <taxon>Syntrophobacter</taxon>
    </lineage>
</organism>